<dbReference type="Pfam" id="PF00999">
    <property type="entry name" value="Na_H_Exchanger"/>
    <property type="match status" value="1"/>
</dbReference>
<feature type="transmembrane region" description="Helical" evidence="24">
    <location>
        <begin position="382"/>
        <end position="403"/>
    </location>
</feature>
<keyword evidence="13 24" id="KW-0472">Membrane</keyword>
<keyword evidence="4 21" id="KW-0050">Antiport</keyword>
<keyword evidence="3 21" id="KW-0813">Transport</keyword>
<feature type="transmembrane region" description="Helical" evidence="24">
    <location>
        <begin position="474"/>
        <end position="497"/>
    </location>
</feature>
<keyword evidence="10 24" id="KW-1133">Transmembrane helix</keyword>
<accession>A0A8B9IEX1</accession>
<dbReference type="Gene3D" id="6.10.140.1330">
    <property type="match status" value="1"/>
</dbReference>
<dbReference type="InterPro" id="IPR006153">
    <property type="entry name" value="Cation/H_exchanger_TM"/>
</dbReference>
<dbReference type="GO" id="GO:0015385">
    <property type="term" value="F:sodium:proton antiporter activity"/>
    <property type="evidence" value="ECO:0007669"/>
    <property type="project" value="InterPro"/>
</dbReference>
<dbReference type="GO" id="GO:0015386">
    <property type="term" value="F:potassium:proton antiporter activity"/>
    <property type="evidence" value="ECO:0007669"/>
    <property type="project" value="TreeGrafter"/>
</dbReference>
<dbReference type="InterPro" id="IPR001970">
    <property type="entry name" value="NHE-1-like"/>
</dbReference>
<proteinExistence type="inferred from homology"/>
<evidence type="ECO:0000256" key="10">
    <source>
        <dbReference type="ARBA" id="ARBA00022989"/>
    </source>
</evidence>
<evidence type="ECO:0000256" key="14">
    <source>
        <dbReference type="ARBA" id="ARBA00023139"/>
    </source>
</evidence>
<sequence>MALRLLPWVLLVLLGSLLPGQGLQANPMLASEPSRRHPAPVPGGEPGGITAAPPPATAQEMHPLNKQAANHSGEGHAKPRKAFPVLDIDYSHVRIPFEISLWILLACLMKLGFHVIPSVSNIVPESCLLIVVGLLVGGLIKGVGEKPPILRSEIFFLFLLPPIILDAGYFLPLRQFTENLGTILIFAVVGTLWNAFFLGGLMYAVCQIGGSGLNHIGLLANLLFGSIISAVDPVAVLAVFEEIHINELLHILVFGESLLNDAVTVVLYHLFEEFANFEQVTIIDIILGFLSFFVVSLGGVFVGVIYGVIAAFTSRFTSHIRVIEPLFVFLYSYMAYLSAELFHLSGIMALIASGVVMRPYVEANISHKSHTTIKYFLKMWSSVSETLIFIFLGVSTVAGQHYWNWTFVISTLLFCLIARVLGVLVLTWFINKFRIVKLTPKDQFIIAYGGLRGAIAFSLCYLLDYEHFDMRDMFLTAIITVIFFTVFVQGMTIRPLVDLLAVKKKQETKRSINEEIHTQFLDHLLTGIEDICGHYGHHHWKDKLNRFNKKYVKKCLIAGERSKEPQLIAFYHKMEMKQAIELVESGGLGKIPSAVSTVSIQNINPKTLPAERVIPALSKDKEEEIRKILRNNLQKTRQRLRSYNRHTLVADPYEEAWNQMLLRRQKARQMERRQANYLTVPAHKLDSPTMSRARIGSGRVALSCWGSVAVGVTLSTTDTWVLRHSESELSCVPSVPLPALQPSLPRVHLTLSLQPYFPALPLPVRSRSLPGRGAGVPNTQTFPCPPGFSITHLLCHLCLSSALYVLPSTFGDSLEERSLSVTRSA</sequence>
<keyword evidence="8" id="KW-0832">Ubl conjugation</keyword>
<dbReference type="AlphaFoldDB" id="A0A8B9IEX1"/>
<evidence type="ECO:0000256" key="20">
    <source>
        <dbReference type="ARBA" id="ARBA00048676"/>
    </source>
</evidence>
<keyword evidence="7 21" id="KW-0812">Transmembrane</keyword>
<dbReference type="PRINTS" id="PR01084">
    <property type="entry name" value="NAHEXCHNGR"/>
</dbReference>
<evidence type="ECO:0000313" key="28">
    <source>
        <dbReference type="Ensembl" id="ENSACDP00005003327.1"/>
    </source>
</evidence>
<organism evidence="28 29">
    <name type="scientific">Anser cygnoides</name>
    <name type="common">Swan goose</name>
    <dbReference type="NCBI Taxonomy" id="8845"/>
    <lineage>
        <taxon>Eukaryota</taxon>
        <taxon>Metazoa</taxon>
        <taxon>Chordata</taxon>
        <taxon>Craniata</taxon>
        <taxon>Vertebrata</taxon>
        <taxon>Euteleostomi</taxon>
        <taxon>Archelosauria</taxon>
        <taxon>Archosauria</taxon>
        <taxon>Dinosauria</taxon>
        <taxon>Saurischia</taxon>
        <taxon>Theropoda</taxon>
        <taxon>Coelurosauria</taxon>
        <taxon>Aves</taxon>
        <taxon>Neognathae</taxon>
        <taxon>Galloanserae</taxon>
        <taxon>Anseriformes</taxon>
        <taxon>Anatidae</taxon>
        <taxon>Anserinae</taxon>
        <taxon>Anser</taxon>
    </lineage>
</organism>
<evidence type="ECO:0000256" key="11">
    <source>
        <dbReference type="ARBA" id="ARBA00023053"/>
    </source>
</evidence>
<gene>
    <name evidence="28" type="primary">SLC9A1</name>
</gene>
<keyword evidence="14" id="KW-0564">Palmitate</keyword>
<keyword evidence="16 21" id="KW-0739">Sodium transport</keyword>
<keyword evidence="17" id="KW-0449">Lipoprotein</keyword>
<feature type="transmembrane region" description="Helical" evidence="24">
    <location>
        <begin position="283"/>
        <end position="312"/>
    </location>
</feature>
<reference evidence="28" key="2">
    <citation type="submission" date="2025-09" db="UniProtKB">
        <authorList>
            <consortium name="Ensembl"/>
        </authorList>
    </citation>
    <scope>IDENTIFICATION</scope>
</reference>
<feature type="transmembrane region" description="Helical" evidence="24">
    <location>
        <begin position="409"/>
        <end position="431"/>
    </location>
</feature>
<keyword evidence="5" id="KW-1003">Cell membrane</keyword>
<dbReference type="Gene3D" id="6.10.250.2020">
    <property type="match status" value="1"/>
</dbReference>
<evidence type="ECO:0000256" key="22">
    <source>
        <dbReference type="SAM" id="Coils"/>
    </source>
</evidence>
<evidence type="ECO:0000313" key="29">
    <source>
        <dbReference type="Proteomes" id="UP000694521"/>
    </source>
</evidence>
<evidence type="ECO:0000256" key="13">
    <source>
        <dbReference type="ARBA" id="ARBA00023136"/>
    </source>
</evidence>
<keyword evidence="25" id="KW-0732">Signal</keyword>
<dbReference type="PRINTS" id="PR01085">
    <property type="entry name" value="NAHEXCHNGR1"/>
</dbReference>
<evidence type="ECO:0000256" key="3">
    <source>
        <dbReference type="ARBA" id="ARBA00022448"/>
    </source>
</evidence>
<comment type="similarity">
    <text evidence="2 21">Belongs to the monovalent cation:proton antiporter 1 (CPA1) transporter (TC 2.A.36) family.</text>
</comment>
<comment type="subcellular location">
    <subcellularLocation>
        <location evidence="1">Basolateral cell membrane</location>
        <topology evidence="1">Multi-pass membrane protein</topology>
    </subcellularLocation>
</comment>
<evidence type="ECO:0000256" key="12">
    <source>
        <dbReference type="ARBA" id="ARBA00023065"/>
    </source>
</evidence>
<feature type="domain" description="Sodium/hydrogen exchanger regulatory region" evidence="27">
    <location>
        <begin position="595"/>
        <end position="679"/>
    </location>
</feature>
<evidence type="ECO:0000259" key="27">
    <source>
        <dbReference type="Pfam" id="PF16644"/>
    </source>
</evidence>
<dbReference type="NCBIfam" id="TIGR00840">
    <property type="entry name" value="b_cpa1"/>
    <property type="match status" value="1"/>
</dbReference>
<evidence type="ECO:0000256" key="7">
    <source>
        <dbReference type="ARBA" id="ARBA00022692"/>
    </source>
</evidence>
<dbReference type="Ensembl" id="ENSACDT00005004005.1">
    <property type="protein sequence ID" value="ENSACDP00005003327.1"/>
    <property type="gene ID" value="ENSACDG00005002394.1"/>
</dbReference>
<keyword evidence="9" id="KW-0112">Calmodulin-binding</keyword>
<dbReference type="InterPro" id="IPR004709">
    <property type="entry name" value="NaH_exchanger"/>
</dbReference>
<feature type="transmembrane region" description="Helical" evidence="24">
    <location>
        <begin position="183"/>
        <end position="204"/>
    </location>
</feature>
<feature type="transmembrane region" description="Helical" evidence="24">
    <location>
        <begin position="216"/>
        <end position="239"/>
    </location>
</feature>
<evidence type="ECO:0000256" key="19">
    <source>
        <dbReference type="ARBA" id="ARBA00047524"/>
    </source>
</evidence>
<dbReference type="InterPro" id="IPR018422">
    <property type="entry name" value="Cation/H_exchanger_CPA1"/>
</dbReference>
<comment type="catalytic activity">
    <reaction evidence="18">
        <text>Li(+)(in) + Na(+)(out) = Li(+)(out) + Na(+)(in)</text>
        <dbReference type="Rhea" id="RHEA:72415"/>
        <dbReference type="ChEBI" id="CHEBI:29101"/>
        <dbReference type="ChEBI" id="CHEBI:49713"/>
    </reaction>
</comment>
<feature type="region of interest" description="Disordered" evidence="23">
    <location>
        <begin position="28"/>
        <end position="58"/>
    </location>
</feature>
<feature type="transmembrane region" description="Helical" evidence="24">
    <location>
        <begin position="443"/>
        <end position="462"/>
    </location>
</feature>
<evidence type="ECO:0000256" key="1">
    <source>
        <dbReference type="ARBA" id="ARBA00004554"/>
    </source>
</evidence>
<keyword evidence="12 21" id="KW-0406">Ion transport</keyword>
<evidence type="ECO:0000256" key="17">
    <source>
        <dbReference type="ARBA" id="ARBA00023288"/>
    </source>
</evidence>
<dbReference type="InterPro" id="IPR032103">
    <property type="entry name" value="NHE_CaM-bd"/>
</dbReference>
<dbReference type="GO" id="GO:0005516">
    <property type="term" value="F:calmodulin binding"/>
    <property type="evidence" value="ECO:0007669"/>
    <property type="project" value="UniProtKB-KW"/>
</dbReference>
<keyword evidence="6" id="KW-0597">Phosphoprotein</keyword>
<dbReference type="GO" id="GO:0016323">
    <property type="term" value="C:basolateral plasma membrane"/>
    <property type="evidence" value="ECO:0007669"/>
    <property type="project" value="UniProtKB-SubCell"/>
</dbReference>
<evidence type="ECO:0000256" key="4">
    <source>
        <dbReference type="ARBA" id="ARBA00022449"/>
    </source>
</evidence>
<evidence type="ECO:0000256" key="25">
    <source>
        <dbReference type="SAM" id="SignalP"/>
    </source>
</evidence>
<keyword evidence="11" id="KW-0915">Sodium</keyword>
<feature type="transmembrane region" description="Helical" evidence="24">
    <location>
        <begin position="154"/>
        <end position="171"/>
    </location>
</feature>
<keyword evidence="15" id="KW-0325">Glycoprotein</keyword>
<evidence type="ECO:0000256" key="9">
    <source>
        <dbReference type="ARBA" id="ARBA00022860"/>
    </source>
</evidence>
<dbReference type="GO" id="GO:0051453">
    <property type="term" value="P:regulation of intracellular pH"/>
    <property type="evidence" value="ECO:0007669"/>
    <property type="project" value="TreeGrafter"/>
</dbReference>
<evidence type="ECO:0000256" key="18">
    <source>
        <dbReference type="ARBA" id="ARBA00035570"/>
    </source>
</evidence>
<feature type="transmembrane region" description="Helical" evidence="24">
    <location>
        <begin position="123"/>
        <end position="142"/>
    </location>
</feature>
<keyword evidence="29" id="KW-1185">Reference proteome</keyword>
<feature type="transmembrane region" description="Helical" evidence="24">
    <location>
        <begin position="251"/>
        <end position="271"/>
    </location>
</feature>
<feature type="signal peptide" evidence="25">
    <location>
        <begin position="1"/>
        <end position="25"/>
    </location>
</feature>
<comment type="catalytic activity">
    <reaction evidence="19">
        <text>Na(+)(in) + H(+)(out) = Na(+)(out) + H(+)(in)</text>
        <dbReference type="Rhea" id="RHEA:29419"/>
        <dbReference type="ChEBI" id="CHEBI:15378"/>
        <dbReference type="ChEBI" id="CHEBI:29101"/>
    </reaction>
</comment>
<reference evidence="28" key="1">
    <citation type="submission" date="2025-08" db="UniProtKB">
        <authorList>
            <consortium name="Ensembl"/>
        </authorList>
    </citation>
    <scope>IDENTIFICATION</scope>
</reference>
<dbReference type="PANTHER" id="PTHR10110:SF59">
    <property type="entry name" value="SODIUM_HYDROGEN EXCHANGER 1"/>
    <property type="match status" value="1"/>
</dbReference>
<comment type="catalytic activity">
    <reaction evidence="20">
        <text>Li(+)(out) + H(+)(in) = Li(+)(in) + H(+)(out)</text>
        <dbReference type="Rhea" id="RHEA:72407"/>
        <dbReference type="ChEBI" id="CHEBI:15378"/>
        <dbReference type="ChEBI" id="CHEBI:49713"/>
    </reaction>
</comment>
<name>A0A8B9IEX1_ANSCY</name>
<evidence type="ECO:0000256" key="24">
    <source>
        <dbReference type="SAM" id="Phobius"/>
    </source>
</evidence>
<evidence type="ECO:0000256" key="16">
    <source>
        <dbReference type="ARBA" id="ARBA00023201"/>
    </source>
</evidence>
<evidence type="ECO:0000256" key="15">
    <source>
        <dbReference type="ARBA" id="ARBA00023180"/>
    </source>
</evidence>
<feature type="domain" description="Cation/H+ exchanger transmembrane" evidence="26">
    <location>
        <begin position="104"/>
        <end position="497"/>
    </location>
</feature>
<dbReference type="Pfam" id="PF16644">
    <property type="entry name" value="NEXCaM_BD"/>
    <property type="match status" value="1"/>
</dbReference>
<dbReference type="GO" id="GO:0098719">
    <property type="term" value="P:sodium ion import across plasma membrane"/>
    <property type="evidence" value="ECO:0007669"/>
    <property type="project" value="TreeGrafter"/>
</dbReference>
<dbReference type="Gene3D" id="6.10.250.1040">
    <property type="match status" value="1"/>
</dbReference>
<evidence type="ECO:0000256" key="5">
    <source>
        <dbReference type="ARBA" id="ARBA00022475"/>
    </source>
</evidence>
<evidence type="ECO:0000256" key="6">
    <source>
        <dbReference type="ARBA" id="ARBA00022553"/>
    </source>
</evidence>
<evidence type="ECO:0000256" key="21">
    <source>
        <dbReference type="RuleBase" id="RU003722"/>
    </source>
</evidence>
<feature type="coiled-coil region" evidence="22">
    <location>
        <begin position="619"/>
        <end position="646"/>
    </location>
</feature>
<evidence type="ECO:0000256" key="8">
    <source>
        <dbReference type="ARBA" id="ARBA00022843"/>
    </source>
</evidence>
<dbReference type="PANTHER" id="PTHR10110">
    <property type="entry name" value="SODIUM/HYDROGEN EXCHANGER"/>
    <property type="match status" value="1"/>
</dbReference>
<feature type="chain" id="PRO_5034250567" description="Sodium/hydrogen exchanger" evidence="25">
    <location>
        <begin position="26"/>
        <end position="825"/>
    </location>
</feature>
<keyword evidence="22" id="KW-0175">Coiled coil</keyword>
<feature type="transmembrane region" description="Helical" evidence="24">
    <location>
        <begin position="342"/>
        <end position="361"/>
    </location>
</feature>
<dbReference type="Proteomes" id="UP000694521">
    <property type="component" value="Unplaced"/>
</dbReference>
<evidence type="ECO:0000256" key="23">
    <source>
        <dbReference type="SAM" id="MobiDB-lite"/>
    </source>
</evidence>
<evidence type="ECO:0000259" key="26">
    <source>
        <dbReference type="Pfam" id="PF00999"/>
    </source>
</evidence>
<protein>
    <recommendedName>
        <fullName evidence="21">Sodium/hydrogen exchanger</fullName>
    </recommendedName>
</protein>
<evidence type="ECO:0000256" key="2">
    <source>
        <dbReference type="ARBA" id="ARBA00007367"/>
    </source>
</evidence>